<organism evidence="1 2">
    <name type="scientific">Dactylosporangium maewongense</name>
    <dbReference type="NCBI Taxonomy" id="634393"/>
    <lineage>
        <taxon>Bacteria</taxon>
        <taxon>Bacillati</taxon>
        <taxon>Actinomycetota</taxon>
        <taxon>Actinomycetes</taxon>
        <taxon>Micromonosporales</taxon>
        <taxon>Micromonosporaceae</taxon>
        <taxon>Dactylosporangium</taxon>
    </lineage>
</organism>
<sequence length="72" mass="7655">MSGERERARVNRRQWPVSRQLQALAGAGPAPAPRQLQALAGRPCTGTGERPGAFALPTRTSARASIDACVEE</sequence>
<proteinExistence type="predicted"/>
<protein>
    <submittedName>
        <fullName evidence="1">Uncharacterized protein</fullName>
    </submittedName>
</protein>
<evidence type="ECO:0000313" key="1">
    <source>
        <dbReference type="EMBL" id="GAA1537420.1"/>
    </source>
</evidence>
<evidence type="ECO:0000313" key="2">
    <source>
        <dbReference type="Proteomes" id="UP001501470"/>
    </source>
</evidence>
<reference evidence="2" key="1">
    <citation type="journal article" date="2019" name="Int. J. Syst. Evol. Microbiol.">
        <title>The Global Catalogue of Microorganisms (GCM) 10K type strain sequencing project: providing services to taxonomists for standard genome sequencing and annotation.</title>
        <authorList>
            <consortium name="The Broad Institute Genomics Platform"/>
            <consortium name="The Broad Institute Genome Sequencing Center for Infectious Disease"/>
            <person name="Wu L."/>
            <person name="Ma J."/>
        </authorList>
    </citation>
    <scope>NUCLEOTIDE SEQUENCE [LARGE SCALE GENOMIC DNA]</scope>
    <source>
        <strain evidence="2">JCM 15933</strain>
    </source>
</reference>
<accession>A0ABP4M4K6</accession>
<keyword evidence="2" id="KW-1185">Reference proteome</keyword>
<gene>
    <name evidence="1" type="ORF">GCM10009827_065280</name>
</gene>
<dbReference type="EMBL" id="BAAAQD010000014">
    <property type="protein sequence ID" value="GAA1537420.1"/>
    <property type="molecule type" value="Genomic_DNA"/>
</dbReference>
<comment type="caution">
    <text evidence="1">The sequence shown here is derived from an EMBL/GenBank/DDBJ whole genome shotgun (WGS) entry which is preliminary data.</text>
</comment>
<dbReference type="Proteomes" id="UP001501470">
    <property type="component" value="Unassembled WGS sequence"/>
</dbReference>
<name>A0ABP4M4K6_9ACTN</name>